<accession>A0AAD7HLQ0</accession>
<keyword evidence="1" id="KW-0677">Repeat</keyword>
<dbReference type="PROSITE" id="PS50005">
    <property type="entry name" value="TPR"/>
    <property type="match status" value="1"/>
</dbReference>
<sequence length="320" mass="34893">MAAELKTAGNALFAAQNYGAAIEKYSAAIALDPQNAVLYSNRAASHHALAQYNDGLLDATQATEIDATYSKGWYRRGTCQDALGMYPESIESFQAAASTATTVAQKAQCRSAVDGVQAKIMEPSTMSSDVIQALARAHAIPLPMSTNRDVLYQALSTHPLFGTEPNLRLLLIPESQTASLSQHELPRGPDHSDLHDRIAALLGCPAATSILLHSEDQMAYAKRKPLGVGIGRLHTSYEAWLNPNAALELPLNTRACRLLRRPNIHGPVLLQKTTFIKSTGLAVGTSMDILSFERVEEAELLSDRFRDLRAEWIPLFERNT</sequence>
<evidence type="ECO:0000256" key="1">
    <source>
        <dbReference type="ARBA" id="ARBA00022737"/>
    </source>
</evidence>
<dbReference type="InterPro" id="IPR047150">
    <property type="entry name" value="SGT"/>
</dbReference>
<feature type="repeat" description="TPR" evidence="3">
    <location>
        <begin position="2"/>
        <end position="35"/>
    </location>
</feature>
<dbReference type="AlphaFoldDB" id="A0AAD7HLQ0"/>
<dbReference type="GO" id="GO:0016020">
    <property type="term" value="C:membrane"/>
    <property type="evidence" value="ECO:0007669"/>
    <property type="project" value="TreeGrafter"/>
</dbReference>
<keyword evidence="5" id="KW-1185">Reference proteome</keyword>
<evidence type="ECO:0000256" key="2">
    <source>
        <dbReference type="ARBA" id="ARBA00022803"/>
    </source>
</evidence>
<dbReference type="SUPFAM" id="SSF48452">
    <property type="entry name" value="TPR-like"/>
    <property type="match status" value="1"/>
</dbReference>
<dbReference type="Proteomes" id="UP001215598">
    <property type="component" value="Unassembled WGS sequence"/>
</dbReference>
<proteinExistence type="predicted"/>
<comment type="caution">
    <text evidence="4">The sequence shown here is derived from an EMBL/GenBank/DDBJ whole genome shotgun (WGS) entry which is preliminary data.</text>
</comment>
<keyword evidence="2 3" id="KW-0802">TPR repeat</keyword>
<dbReference type="InterPro" id="IPR011990">
    <property type="entry name" value="TPR-like_helical_dom_sf"/>
</dbReference>
<name>A0AAD7HLQ0_9AGAR</name>
<dbReference type="Pfam" id="PF13414">
    <property type="entry name" value="TPR_11"/>
    <property type="match status" value="1"/>
</dbReference>
<dbReference type="PANTHER" id="PTHR45831">
    <property type="entry name" value="LD24721P"/>
    <property type="match status" value="1"/>
</dbReference>
<reference evidence="4" key="1">
    <citation type="submission" date="2023-03" db="EMBL/GenBank/DDBJ databases">
        <title>Massive genome expansion in bonnet fungi (Mycena s.s.) driven by repeated elements and novel gene families across ecological guilds.</title>
        <authorList>
            <consortium name="Lawrence Berkeley National Laboratory"/>
            <person name="Harder C.B."/>
            <person name="Miyauchi S."/>
            <person name="Viragh M."/>
            <person name="Kuo A."/>
            <person name="Thoen E."/>
            <person name="Andreopoulos B."/>
            <person name="Lu D."/>
            <person name="Skrede I."/>
            <person name="Drula E."/>
            <person name="Henrissat B."/>
            <person name="Morin E."/>
            <person name="Kohler A."/>
            <person name="Barry K."/>
            <person name="LaButti K."/>
            <person name="Morin E."/>
            <person name="Salamov A."/>
            <person name="Lipzen A."/>
            <person name="Mereny Z."/>
            <person name="Hegedus B."/>
            <person name="Baldrian P."/>
            <person name="Stursova M."/>
            <person name="Weitz H."/>
            <person name="Taylor A."/>
            <person name="Grigoriev I.V."/>
            <person name="Nagy L.G."/>
            <person name="Martin F."/>
            <person name="Kauserud H."/>
        </authorList>
    </citation>
    <scope>NUCLEOTIDE SEQUENCE</scope>
    <source>
        <strain evidence="4">CBHHK182m</strain>
    </source>
</reference>
<dbReference type="PANTHER" id="PTHR45831:SF5">
    <property type="entry name" value="STI1 DOMAIN-CONTAINING PROTEIN"/>
    <property type="match status" value="1"/>
</dbReference>
<evidence type="ECO:0000313" key="5">
    <source>
        <dbReference type="Proteomes" id="UP001215598"/>
    </source>
</evidence>
<dbReference type="EMBL" id="JARKIB010000210">
    <property type="protein sequence ID" value="KAJ7723565.1"/>
    <property type="molecule type" value="Genomic_DNA"/>
</dbReference>
<dbReference type="SMART" id="SM00028">
    <property type="entry name" value="TPR"/>
    <property type="match status" value="3"/>
</dbReference>
<gene>
    <name evidence="4" type="ORF">B0H16DRAFT_1598494</name>
</gene>
<dbReference type="GO" id="GO:0006620">
    <property type="term" value="P:post-translational protein targeting to endoplasmic reticulum membrane"/>
    <property type="evidence" value="ECO:0007669"/>
    <property type="project" value="TreeGrafter"/>
</dbReference>
<evidence type="ECO:0000256" key="3">
    <source>
        <dbReference type="PROSITE-ProRule" id="PRU00339"/>
    </source>
</evidence>
<dbReference type="GO" id="GO:0060090">
    <property type="term" value="F:molecular adaptor activity"/>
    <property type="evidence" value="ECO:0007669"/>
    <property type="project" value="TreeGrafter"/>
</dbReference>
<dbReference type="InterPro" id="IPR019734">
    <property type="entry name" value="TPR_rpt"/>
</dbReference>
<dbReference type="GO" id="GO:0072380">
    <property type="term" value="C:TRC complex"/>
    <property type="evidence" value="ECO:0007669"/>
    <property type="project" value="TreeGrafter"/>
</dbReference>
<protein>
    <submittedName>
        <fullName evidence="4">Uncharacterized protein</fullName>
    </submittedName>
</protein>
<dbReference type="Gene3D" id="1.25.40.10">
    <property type="entry name" value="Tetratricopeptide repeat domain"/>
    <property type="match status" value="1"/>
</dbReference>
<evidence type="ECO:0000313" key="4">
    <source>
        <dbReference type="EMBL" id="KAJ7723565.1"/>
    </source>
</evidence>
<organism evidence="4 5">
    <name type="scientific">Mycena metata</name>
    <dbReference type="NCBI Taxonomy" id="1033252"/>
    <lineage>
        <taxon>Eukaryota</taxon>
        <taxon>Fungi</taxon>
        <taxon>Dikarya</taxon>
        <taxon>Basidiomycota</taxon>
        <taxon>Agaricomycotina</taxon>
        <taxon>Agaricomycetes</taxon>
        <taxon>Agaricomycetidae</taxon>
        <taxon>Agaricales</taxon>
        <taxon>Marasmiineae</taxon>
        <taxon>Mycenaceae</taxon>
        <taxon>Mycena</taxon>
    </lineage>
</organism>